<feature type="region of interest" description="Disordered" evidence="1">
    <location>
        <begin position="666"/>
        <end position="693"/>
    </location>
</feature>
<evidence type="ECO:0000313" key="4">
    <source>
        <dbReference type="Proteomes" id="UP000324907"/>
    </source>
</evidence>
<feature type="compositionally biased region" description="Low complexity" evidence="1">
    <location>
        <begin position="396"/>
        <end position="407"/>
    </location>
</feature>
<dbReference type="Proteomes" id="UP000325113">
    <property type="component" value="Unassembled WGS sequence"/>
</dbReference>
<proteinExistence type="predicted"/>
<reference evidence="4 5" key="1">
    <citation type="submission" date="2019-07" db="EMBL/GenBank/DDBJ databases">
        <title>Genomes of Cafeteria roenbergensis.</title>
        <authorList>
            <person name="Fischer M.G."/>
            <person name="Hackl T."/>
            <person name="Roman M."/>
        </authorList>
    </citation>
    <scope>NUCLEOTIDE SEQUENCE [LARGE SCALE GENOMIC DNA]</scope>
    <source>
        <strain evidence="2 5">Cflag</strain>
        <strain evidence="3 4">RCC970-E3</strain>
    </source>
</reference>
<name>A0A5A8C4V7_CAFRO</name>
<dbReference type="InterPro" id="IPR011990">
    <property type="entry name" value="TPR-like_helical_dom_sf"/>
</dbReference>
<feature type="region of interest" description="Disordered" evidence="1">
    <location>
        <begin position="345"/>
        <end position="407"/>
    </location>
</feature>
<evidence type="ECO:0000313" key="3">
    <source>
        <dbReference type="EMBL" id="KAA0164362.1"/>
    </source>
</evidence>
<sequence length="773" mass="78010">MSKAPSRGVPASGPDKVALDALLEDVVAKLPSDRTESGLPFGELVSRSLRRLYDDPPVTACSISAGRPVGGHELRRVLFAPQVEAGDAAVYASLLAPLPASMPASNPRRRLQSEAVVLLQLRHAERWPLLSALIQHGALSCLAAALSDRSEDQAAAFRRAQALDLLTRATSHPAFPWFEPVAAAASRLGEAATPAGRRAAVEEATRLHSAMLALAPPRPFLADLIRLGSDPAPGVSSSALRLLAFWLSWARRMHTADGVLRLSAPMLAALRSWGNIPDAEGPPPLPEPGKEAAVAPADPKVIEEDDVALAATLWRDFSRWGPAELAAAPGAASTAAGAAARAIDGEAAPDGSGPGPDKRGRGGGGVPGAVHLGGLSVAQEGDDGGDEEAEGGDAAGAGTSAPAAADSGAGDVAGWLAEAADLKARGNAAFAAGKDLAAAAWYRAAAAAVQDGTTAAGSAPAGSEGLFVDSLANCAAALLRAGEGGGTAGPDAHGQLALEEEEALSEGERARATTAADALPPPSEWRELLRTAEDVCSALLAGCPGHAKGLWRRARARRALGGEEALRGAAADVAAAVSVMAGGSGVGSEATVVCAQARRCNRRVGSSGRQRQVLQARALQRLIEQELSDLSAARDAASLRPLEAAIFREMAPDAACLISSEAAHSDEPAAGTAVTGDAARDAPGCEQAAKPRGAALREASPLRAIQGPVGDIAAIVAAASGESAAASEAFTGHRAGADPQGRSKRAGAKKPKKKRGGAGIAALVAPTGLADLE</sequence>
<dbReference type="EMBL" id="VLTL01000057">
    <property type="protein sequence ID" value="KAA0164362.1"/>
    <property type="molecule type" value="Genomic_DNA"/>
</dbReference>
<organism evidence="2 5">
    <name type="scientific">Cafeteria roenbergensis</name>
    <name type="common">Marine flagellate</name>
    <dbReference type="NCBI Taxonomy" id="33653"/>
    <lineage>
        <taxon>Eukaryota</taxon>
        <taxon>Sar</taxon>
        <taxon>Stramenopiles</taxon>
        <taxon>Bigyra</taxon>
        <taxon>Opalozoa</taxon>
        <taxon>Bicosoecida</taxon>
        <taxon>Cafeteriaceae</taxon>
        <taxon>Cafeteria</taxon>
    </lineage>
</organism>
<accession>A0A5A8C4V7</accession>
<dbReference type="EMBL" id="VLTM01000154">
    <property type="protein sequence ID" value="KAA0148076.1"/>
    <property type="molecule type" value="Genomic_DNA"/>
</dbReference>
<feature type="compositionally biased region" description="Acidic residues" evidence="1">
    <location>
        <begin position="380"/>
        <end position="391"/>
    </location>
</feature>
<evidence type="ECO:0000256" key="1">
    <source>
        <dbReference type="SAM" id="MobiDB-lite"/>
    </source>
</evidence>
<protein>
    <submittedName>
        <fullName evidence="2">Uncharacterized protein</fullName>
    </submittedName>
</protein>
<feature type="region of interest" description="Disordered" evidence="1">
    <location>
        <begin position="732"/>
        <end position="760"/>
    </location>
</feature>
<comment type="caution">
    <text evidence="2">The sequence shown here is derived from an EMBL/GenBank/DDBJ whole genome shotgun (WGS) entry which is preliminary data.</text>
</comment>
<gene>
    <name evidence="3" type="ORF">FNF28_03902</name>
    <name evidence="2" type="ORF">FNF31_07492</name>
</gene>
<dbReference type="AlphaFoldDB" id="A0A5A8C4V7"/>
<feature type="compositionally biased region" description="Basic residues" evidence="1">
    <location>
        <begin position="742"/>
        <end position="756"/>
    </location>
</feature>
<evidence type="ECO:0000313" key="2">
    <source>
        <dbReference type="EMBL" id="KAA0148076.1"/>
    </source>
</evidence>
<dbReference type="Gene3D" id="1.25.40.10">
    <property type="entry name" value="Tetratricopeptide repeat domain"/>
    <property type="match status" value="1"/>
</dbReference>
<dbReference type="Proteomes" id="UP000324907">
    <property type="component" value="Unassembled WGS sequence"/>
</dbReference>
<evidence type="ECO:0000313" key="5">
    <source>
        <dbReference type="Proteomes" id="UP000325113"/>
    </source>
</evidence>